<dbReference type="PRINTS" id="PR01490">
    <property type="entry name" value="RTXTOXIND"/>
</dbReference>
<reference evidence="8" key="1">
    <citation type="submission" date="2016-10" db="EMBL/GenBank/DDBJ databases">
        <title>Sequence of Gallionella enrichment culture.</title>
        <authorList>
            <person name="Poehlein A."/>
            <person name="Muehling M."/>
            <person name="Daniel R."/>
        </authorList>
    </citation>
    <scope>NUCLEOTIDE SEQUENCE</scope>
</reference>
<dbReference type="InterPro" id="IPR030190">
    <property type="entry name" value="MacA_alpha-hairpin_sf"/>
</dbReference>
<evidence type="ECO:0000313" key="8">
    <source>
        <dbReference type="EMBL" id="OIR06528.1"/>
    </source>
</evidence>
<keyword evidence="3 5" id="KW-1133">Transmembrane helix</keyword>
<sequence length="370" mass="38754">MNSETATPAATQAKTRGAIVLRIIAGLAVVAGLIWLGHFAVHAYHYEETDDAYTAGHLHQIAAQVGGQVVQVLADDNQVVKQGQVLARIDPVTYQIAVDRSRAALAQARAQKAQADSAARLAEAQAVETHAKLAQSAAMGKMARAQYVLAETSYRREMQMFTNGGAATQADVDKAKATLDTYKAGTEAAAAYLAAAQAAVTSANANANAARAQAEVANAGLAAAEAALQNSDRQYSFTTITAPATGRIGAKRIEVGNTVSPGQALFALAEPDVWVIANYKETQIARMHKGDKVDLTIDAIPGVTLHGTVDSLSPATGAEFALLPPDNATGNFNKVVQRVPVKILLDPAEVRSLGSRLRLGLSAIVEVKVR</sequence>
<proteinExistence type="predicted"/>
<feature type="domain" description="CusB-like beta-barrel" evidence="7">
    <location>
        <begin position="273"/>
        <end position="316"/>
    </location>
</feature>
<dbReference type="GO" id="GO:0019898">
    <property type="term" value="C:extrinsic component of membrane"/>
    <property type="evidence" value="ECO:0007669"/>
    <property type="project" value="InterPro"/>
</dbReference>
<comment type="caution">
    <text evidence="8">The sequence shown here is derived from an EMBL/GenBank/DDBJ whole genome shotgun (WGS) entry which is preliminary data.</text>
</comment>
<protein>
    <submittedName>
        <fullName evidence="8">Putative multidrug resistance protein EmrK</fullName>
    </submittedName>
</protein>
<keyword evidence="2 5" id="KW-0812">Transmembrane</keyword>
<dbReference type="InterPro" id="IPR058792">
    <property type="entry name" value="Beta-barrel_RND_2"/>
</dbReference>
<dbReference type="EMBL" id="MLJW01000043">
    <property type="protein sequence ID" value="OIR06528.1"/>
    <property type="molecule type" value="Genomic_DNA"/>
</dbReference>
<evidence type="ECO:0000256" key="3">
    <source>
        <dbReference type="ARBA" id="ARBA00022989"/>
    </source>
</evidence>
<keyword evidence="4 5" id="KW-0472">Membrane</keyword>
<dbReference type="Gene3D" id="2.40.30.170">
    <property type="match status" value="1"/>
</dbReference>
<evidence type="ECO:0000259" key="7">
    <source>
        <dbReference type="Pfam" id="PF25954"/>
    </source>
</evidence>
<dbReference type="InterPro" id="IPR050739">
    <property type="entry name" value="MFP"/>
</dbReference>
<dbReference type="PANTHER" id="PTHR30386:SF26">
    <property type="entry name" value="TRANSPORT PROTEIN COMB"/>
    <property type="match status" value="1"/>
</dbReference>
<evidence type="ECO:0000256" key="5">
    <source>
        <dbReference type="SAM" id="Phobius"/>
    </source>
</evidence>
<dbReference type="Gene3D" id="2.40.50.100">
    <property type="match status" value="1"/>
</dbReference>
<dbReference type="GO" id="GO:1990195">
    <property type="term" value="C:macrolide transmembrane transporter complex"/>
    <property type="evidence" value="ECO:0007669"/>
    <property type="project" value="InterPro"/>
</dbReference>
<dbReference type="InterPro" id="IPR058625">
    <property type="entry name" value="MdtA-like_BSH"/>
</dbReference>
<name>A0A1J5SR71_9ZZZZ</name>
<comment type="subcellular location">
    <subcellularLocation>
        <location evidence="1">Membrane</location>
        <topology evidence="1">Single-pass membrane protein</topology>
    </subcellularLocation>
</comment>
<evidence type="ECO:0000256" key="4">
    <source>
        <dbReference type="ARBA" id="ARBA00023136"/>
    </source>
</evidence>
<dbReference type="Gene3D" id="6.10.140.1990">
    <property type="match status" value="1"/>
</dbReference>
<evidence type="ECO:0000256" key="2">
    <source>
        <dbReference type="ARBA" id="ARBA00022692"/>
    </source>
</evidence>
<dbReference type="GO" id="GO:1990961">
    <property type="term" value="P:xenobiotic detoxification by transmembrane export across the plasma membrane"/>
    <property type="evidence" value="ECO:0007669"/>
    <property type="project" value="InterPro"/>
</dbReference>
<gene>
    <name evidence="8" type="primary">emrK_7</name>
    <name evidence="8" type="ORF">GALL_114460</name>
</gene>
<dbReference type="SUPFAM" id="SSF111369">
    <property type="entry name" value="HlyD-like secretion proteins"/>
    <property type="match status" value="2"/>
</dbReference>
<accession>A0A1J5SR71</accession>
<feature type="domain" description="Multidrug resistance protein MdtA-like barrel-sandwich hybrid" evidence="6">
    <location>
        <begin position="60"/>
        <end position="267"/>
    </location>
</feature>
<feature type="transmembrane region" description="Helical" evidence="5">
    <location>
        <begin position="20"/>
        <end position="41"/>
    </location>
</feature>
<dbReference type="Gene3D" id="1.10.287.470">
    <property type="entry name" value="Helix hairpin bin"/>
    <property type="match status" value="1"/>
</dbReference>
<dbReference type="Pfam" id="PF25954">
    <property type="entry name" value="Beta-barrel_RND_2"/>
    <property type="match status" value="1"/>
</dbReference>
<dbReference type="Pfam" id="PF25917">
    <property type="entry name" value="BSH_RND"/>
    <property type="match status" value="1"/>
</dbReference>
<dbReference type="AlphaFoldDB" id="A0A1J5SR71"/>
<organism evidence="8">
    <name type="scientific">mine drainage metagenome</name>
    <dbReference type="NCBI Taxonomy" id="410659"/>
    <lineage>
        <taxon>unclassified sequences</taxon>
        <taxon>metagenomes</taxon>
        <taxon>ecological metagenomes</taxon>
    </lineage>
</organism>
<evidence type="ECO:0000256" key="1">
    <source>
        <dbReference type="ARBA" id="ARBA00004167"/>
    </source>
</evidence>
<evidence type="ECO:0000259" key="6">
    <source>
        <dbReference type="Pfam" id="PF25917"/>
    </source>
</evidence>
<dbReference type="PANTHER" id="PTHR30386">
    <property type="entry name" value="MEMBRANE FUSION SUBUNIT OF EMRAB-TOLC MULTIDRUG EFFLUX PUMP"/>
    <property type="match status" value="1"/>
</dbReference>